<dbReference type="SUPFAM" id="SSF47370">
    <property type="entry name" value="Bromodomain"/>
    <property type="match status" value="1"/>
</dbReference>
<evidence type="ECO:0000256" key="2">
    <source>
        <dbReference type="ARBA" id="ARBA00008607"/>
    </source>
</evidence>
<dbReference type="InterPro" id="IPR036427">
    <property type="entry name" value="Bromodomain-like_sf"/>
</dbReference>
<evidence type="ECO:0000313" key="16">
    <source>
        <dbReference type="EMBL" id="KAJ3840182.1"/>
    </source>
</evidence>
<organism evidence="16 17">
    <name type="scientific">Lentinula raphanica</name>
    <dbReference type="NCBI Taxonomy" id="153919"/>
    <lineage>
        <taxon>Eukaryota</taxon>
        <taxon>Fungi</taxon>
        <taxon>Dikarya</taxon>
        <taxon>Basidiomycota</taxon>
        <taxon>Agaricomycotina</taxon>
        <taxon>Agaricomycetes</taxon>
        <taxon>Agaricomycetidae</taxon>
        <taxon>Agaricales</taxon>
        <taxon>Marasmiineae</taxon>
        <taxon>Omphalotaceae</taxon>
        <taxon>Lentinula</taxon>
    </lineage>
</organism>
<dbReference type="EMBL" id="MU806090">
    <property type="protein sequence ID" value="KAJ3840182.1"/>
    <property type="molecule type" value="Genomic_DNA"/>
</dbReference>
<evidence type="ECO:0000313" key="17">
    <source>
        <dbReference type="Proteomes" id="UP001163846"/>
    </source>
</evidence>
<evidence type="ECO:0000256" key="9">
    <source>
        <dbReference type="ARBA" id="ARBA00023163"/>
    </source>
</evidence>
<dbReference type="Pfam" id="PF00583">
    <property type="entry name" value="Acetyltransf_1"/>
    <property type="match status" value="1"/>
</dbReference>
<feature type="domain" description="N-acetyltransferase" evidence="15">
    <location>
        <begin position="292"/>
        <end position="448"/>
    </location>
</feature>
<dbReference type="PROSITE" id="PS50014">
    <property type="entry name" value="BROMODOMAIN_2"/>
    <property type="match status" value="1"/>
</dbReference>
<dbReference type="Proteomes" id="UP001163846">
    <property type="component" value="Unassembled WGS sequence"/>
</dbReference>
<gene>
    <name evidence="16" type="ORF">F5878DRAFT_613928</name>
</gene>
<dbReference type="InterPro" id="IPR000182">
    <property type="entry name" value="GNAT_dom"/>
</dbReference>
<feature type="region of interest" description="Disordered" evidence="13">
    <location>
        <begin position="214"/>
        <end position="241"/>
    </location>
</feature>
<comment type="similarity">
    <text evidence="2">Belongs to the acetyltransferase family. GCN5 subfamily.</text>
</comment>
<dbReference type="PRINTS" id="PR00503">
    <property type="entry name" value="BROMODOMAIN"/>
</dbReference>
<evidence type="ECO:0000256" key="7">
    <source>
        <dbReference type="ARBA" id="ARBA00023117"/>
    </source>
</evidence>
<feature type="compositionally biased region" description="Low complexity" evidence="13">
    <location>
        <begin position="214"/>
        <end position="224"/>
    </location>
</feature>
<dbReference type="EC" id="2.3.1.48" evidence="3"/>
<evidence type="ECO:0000256" key="10">
    <source>
        <dbReference type="ARBA" id="ARBA00023242"/>
    </source>
</evidence>
<dbReference type="GO" id="GO:0000123">
    <property type="term" value="C:histone acetyltransferase complex"/>
    <property type="evidence" value="ECO:0007669"/>
    <property type="project" value="TreeGrafter"/>
</dbReference>
<keyword evidence="8" id="KW-0010">Activator</keyword>
<evidence type="ECO:0000256" key="3">
    <source>
        <dbReference type="ARBA" id="ARBA00013184"/>
    </source>
</evidence>
<evidence type="ECO:0000259" key="15">
    <source>
        <dbReference type="PROSITE" id="PS51186"/>
    </source>
</evidence>
<reference evidence="16" key="1">
    <citation type="submission" date="2022-08" db="EMBL/GenBank/DDBJ databases">
        <authorList>
            <consortium name="DOE Joint Genome Institute"/>
            <person name="Min B."/>
            <person name="Riley R."/>
            <person name="Sierra-Patev S."/>
            <person name="Naranjo-Ortiz M."/>
            <person name="Looney B."/>
            <person name="Konkel Z."/>
            <person name="Slot J.C."/>
            <person name="Sakamoto Y."/>
            <person name="Steenwyk J.L."/>
            <person name="Rokas A."/>
            <person name="Carro J."/>
            <person name="Camarero S."/>
            <person name="Ferreira P."/>
            <person name="Molpeceres G."/>
            <person name="Ruiz-Duenas F.J."/>
            <person name="Serrano A."/>
            <person name="Henrissat B."/>
            <person name="Drula E."/>
            <person name="Hughes K.W."/>
            <person name="Mata J.L."/>
            <person name="Ishikawa N.K."/>
            <person name="Vargas-Isla R."/>
            <person name="Ushijima S."/>
            <person name="Smith C.A."/>
            <person name="Ahrendt S."/>
            <person name="Andreopoulos W."/>
            <person name="He G."/>
            <person name="Labutti K."/>
            <person name="Lipzen A."/>
            <person name="Ng V."/>
            <person name="Sandor L."/>
            <person name="Barry K."/>
            <person name="Martinez A.T."/>
            <person name="Xiao Y."/>
            <person name="Gibbons J.G."/>
            <person name="Terashima K."/>
            <person name="Hibbett D.S."/>
            <person name="Grigoriev I.V."/>
        </authorList>
    </citation>
    <scope>NUCLEOTIDE SEQUENCE</scope>
    <source>
        <strain evidence="16">TFB9207</strain>
    </source>
</reference>
<dbReference type="InterPro" id="IPR016181">
    <property type="entry name" value="Acyl_CoA_acyltransferase"/>
</dbReference>
<feature type="domain" description="Bromo" evidence="14">
    <location>
        <begin position="539"/>
        <end position="609"/>
    </location>
</feature>
<sequence length="631" mass="70655">MKYAYPASSSLDSLTPQQIALKIARHCPCTVCGNCKGLHPSIGVHVVLDDGSGESTLLGVLGQYGSDDEEEKPFIPPYLDICACGHGVAEHGADELQIGTEEYRRRASYAIRIDENMQDEGKLLDFAYSDPDVESLRKRMTDAPVSVIAPSSSLPTDHDQRSKKLPTSSPSVVGDHPPPLKKRRLSMSPLSGDDNDDEEPLAMRMAQKTVPLKSPVKSGKGVKSIPPAGRMPVANGKTNVEPGLEPRVKIEEKMDDAQLDRLATGVPVDSETTAPPVRVEKAAAIELRKGIIQIMPVQNDRQPHSMVLMTGLKTLFQKQLPKMPRDYIARLVYDSNSRALAIVKRGFKVVGGILFRPFPHRGFSEIVFFATASVDQVKGYGGMLMDHYKMHIRKTYPGMNHFLTYADNYAVGYFEKQGFSKEITLDRSVWAGYIKDYEGGTIMQCTMLDKVDYLDKANILAQQQDAIMSKVRQMSRSHIVHPGLPQFQEGAPEGVTVDPQDVPGLRETGWTSSMAENLARLVPKGPDRHFMDRLLKDLQEHNQAWPFLKPVNAEDVPDYLDIVHHPMDFSTMEHKLDNNQYQAVEDFVSDARLVFDNCRLYNLEDSVYHKCANTLERFMNEQLKERIKRES</sequence>
<evidence type="ECO:0000256" key="4">
    <source>
        <dbReference type="ARBA" id="ARBA00022679"/>
    </source>
</evidence>
<dbReference type="GO" id="GO:0010484">
    <property type="term" value="F:histone H3 acetyltransferase activity"/>
    <property type="evidence" value="ECO:0007669"/>
    <property type="project" value="TreeGrafter"/>
</dbReference>
<keyword evidence="4" id="KW-0808">Transferase</keyword>
<dbReference type="GO" id="GO:0005634">
    <property type="term" value="C:nucleus"/>
    <property type="evidence" value="ECO:0007669"/>
    <property type="project" value="UniProtKB-SubCell"/>
</dbReference>
<dbReference type="PANTHER" id="PTHR45750">
    <property type="entry name" value="GH11602P"/>
    <property type="match status" value="1"/>
</dbReference>
<evidence type="ECO:0000256" key="5">
    <source>
        <dbReference type="ARBA" id="ARBA00022853"/>
    </source>
</evidence>
<keyword evidence="11" id="KW-0012">Acyltransferase</keyword>
<dbReference type="AlphaFoldDB" id="A0AA38UJ04"/>
<protein>
    <recommendedName>
        <fullName evidence="3">histone acetyltransferase</fullName>
        <ecNumber evidence="3">2.3.1.48</ecNumber>
    </recommendedName>
</protein>
<dbReference type="PROSITE" id="PS00633">
    <property type="entry name" value="BROMODOMAIN_1"/>
    <property type="match status" value="1"/>
</dbReference>
<dbReference type="SMART" id="SM00297">
    <property type="entry name" value="BROMO"/>
    <property type="match status" value="1"/>
</dbReference>
<dbReference type="PANTHER" id="PTHR45750:SF3">
    <property type="entry name" value="HISTONE ACETYLTRANSFERASE"/>
    <property type="match status" value="1"/>
</dbReference>
<dbReference type="PROSITE" id="PS51186">
    <property type="entry name" value="GNAT"/>
    <property type="match status" value="1"/>
</dbReference>
<dbReference type="CDD" id="cd05509">
    <property type="entry name" value="Bromo_gcn5_like"/>
    <property type="match status" value="1"/>
</dbReference>
<comment type="subcellular location">
    <subcellularLocation>
        <location evidence="1">Nucleus</location>
    </subcellularLocation>
</comment>
<dbReference type="InterPro" id="IPR037800">
    <property type="entry name" value="GCN5"/>
</dbReference>
<dbReference type="Gene3D" id="3.40.630.30">
    <property type="match status" value="1"/>
</dbReference>
<dbReference type="InterPro" id="IPR018359">
    <property type="entry name" value="Bromodomain_CS"/>
</dbReference>
<keyword evidence="6" id="KW-0805">Transcription regulation</keyword>
<proteinExistence type="inferred from homology"/>
<keyword evidence="5" id="KW-0156">Chromatin regulator</keyword>
<evidence type="ECO:0000256" key="12">
    <source>
        <dbReference type="PROSITE-ProRule" id="PRU00035"/>
    </source>
</evidence>
<keyword evidence="9" id="KW-0804">Transcription</keyword>
<dbReference type="GO" id="GO:0045944">
    <property type="term" value="P:positive regulation of transcription by RNA polymerase II"/>
    <property type="evidence" value="ECO:0007669"/>
    <property type="project" value="TreeGrafter"/>
</dbReference>
<dbReference type="SUPFAM" id="SSF55729">
    <property type="entry name" value="Acyl-CoA N-acyltransferases (Nat)"/>
    <property type="match status" value="1"/>
</dbReference>
<evidence type="ECO:0000256" key="8">
    <source>
        <dbReference type="ARBA" id="ARBA00023159"/>
    </source>
</evidence>
<name>A0AA38UJ04_9AGAR</name>
<dbReference type="InterPro" id="IPR001487">
    <property type="entry name" value="Bromodomain"/>
</dbReference>
<keyword evidence="7 12" id="KW-0103">Bromodomain</keyword>
<keyword evidence="10" id="KW-0539">Nucleus</keyword>
<evidence type="ECO:0000256" key="6">
    <source>
        <dbReference type="ARBA" id="ARBA00023015"/>
    </source>
</evidence>
<evidence type="ECO:0000256" key="13">
    <source>
        <dbReference type="SAM" id="MobiDB-lite"/>
    </source>
</evidence>
<dbReference type="Pfam" id="PF00439">
    <property type="entry name" value="Bromodomain"/>
    <property type="match status" value="1"/>
</dbReference>
<evidence type="ECO:0000256" key="11">
    <source>
        <dbReference type="ARBA" id="ARBA00023315"/>
    </source>
</evidence>
<dbReference type="Gene3D" id="1.20.920.10">
    <property type="entry name" value="Bromodomain-like"/>
    <property type="match status" value="1"/>
</dbReference>
<evidence type="ECO:0000259" key="14">
    <source>
        <dbReference type="PROSITE" id="PS50014"/>
    </source>
</evidence>
<comment type="caution">
    <text evidence="16">The sequence shown here is derived from an EMBL/GenBank/DDBJ whole genome shotgun (WGS) entry which is preliminary data.</text>
</comment>
<keyword evidence="17" id="KW-1185">Reference proteome</keyword>
<accession>A0AA38UJ04</accession>
<feature type="region of interest" description="Disordered" evidence="13">
    <location>
        <begin position="147"/>
        <end position="198"/>
    </location>
</feature>
<evidence type="ECO:0000256" key="1">
    <source>
        <dbReference type="ARBA" id="ARBA00004123"/>
    </source>
</evidence>